<evidence type="ECO:0000259" key="1">
    <source>
        <dbReference type="Pfam" id="PF01507"/>
    </source>
</evidence>
<dbReference type="Gene3D" id="3.40.50.620">
    <property type="entry name" value="HUPs"/>
    <property type="match status" value="1"/>
</dbReference>
<name>A0A395TFI6_VIBCL</name>
<dbReference type="Pfam" id="PF01507">
    <property type="entry name" value="PAPS_reduct"/>
    <property type="match status" value="1"/>
</dbReference>
<dbReference type="GO" id="GO:0003824">
    <property type="term" value="F:catalytic activity"/>
    <property type="evidence" value="ECO:0007669"/>
    <property type="project" value="InterPro"/>
</dbReference>
<dbReference type="InterPro" id="IPR002500">
    <property type="entry name" value="PAPS_reduct_dom"/>
</dbReference>
<accession>A0A395TFI6</accession>
<gene>
    <name evidence="2" type="ORF">BC353_17390</name>
</gene>
<sequence length="277" mass="32294">MREVLLPDVIRVNFSGGRTSAYLCMLIKKYNLPVVFVYMDTGAEHPKTYDFIKQVDKFLDLNLTVIQGVFDTPLGKGNNYKTVHVESLKWDLSIWQGMMQKYSTPYFKGEFCTDRMKTGIVKAWDRNVYGTDLPCILGIRADEPRRLKLQNNIIHMGHLFPEVEKQDILDWWEEQPFNLEIPEHLGNCVFCIKKNPKKVALAIKDEPELYREFSELLRCPLIRKAPNERQQDIMYRGHLGLDGIAYLYATEDREELKDRIGKEIDTNNCSESCEAFQ</sequence>
<evidence type="ECO:0000313" key="2">
    <source>
        <dbReference type="EMBL" id="RGP83430.1"/>
    </source>
</evidence>
<dbReference type="InterPro" id="IPR014729">
    <property type="entry name" value="Rossmann-like_a/b/a_fold"/>
</dbReference>
<feature type="domain" description="Phosphoadenosine phosphosulphate reductase" evidence="1">
    <location>
        <begin position="12"/>
        <end position="67"/>
    </location>
</feature>
<proteinExistence type="predicted"/>
<organism evidence="2 3">
    <name type="scientific">Vibrio cholerae</name>
    <dbReference type="NCBI Taxonomy" id="666"/>
    <lineage>
        <taxon>Bacteria</taxon>
        <taxon>Pseudomonadati</taxon>
        <taxon>Pseudomonadota</taxon>
        <taxon>Gammaproteobacteria</taxon>
        <taxon>Vibrionales</taxon>
        <taxon>Vibrionaceae</taxon>
        <taxon>Vibrio</taxon>
    </lineage>
</organism>
<reference evidence="2 3" key="1">
    <citation type="journal article" date="2017" name="Emerg. Infect. Dis.">
        <title>Carbapenemase VCC-1-Producing Vibrio cholerae in Coastal Waters of Germany.</title>
        <authorList>
            <person name="Hammerl J.A."/>
            <person name="Jackel C."/>
            <person name="Bortolaia V."/>
            <person name="Schwartz K."/>
            <person name="Bier N."/>
            <person name="Hendriksen R.S."/>
            <person name="Guerra B."/>
            <person name="Strauch E."/>
        </authorList>
    </citation>
    <scope>NUCLEOTIDE SEQUENCE [LARGE SCALE GENOMIC DNA]</scope>
    <source>
        <strain evidence="2 3">VN-2825</strain>
    </source>
</reference>
<dbReference type="EMBL" id="MCBA01000184">
    <property type="protein sequence ID" value="RGP83430.1"/>
    <property type="molecule type" value="Genomic_DNA"/>
</dbReference>
<comment type="caution">
    <text evidence="2">The sequence shown here is derived from an EMBL/GenBank/DDBJ whole genome shotgun (WGS) entry which is preliminary data.</text>
</comment>
<protein>
    <recommendedName>
        <fullName evidence="1">Phosphoadenosine phosphosulphate reductase domain-containing protein</fullName>
    </recommendedName>
</protein>
<evidence type="ECO:0000313" key="3">
    <source>
        <dbReference type="Proteomes" id="UP000266701"/>
    </source>
</evidence>
<dbReference type="SUPFAM" id="SSF52402">
    <property type="entry name" value="Adenine nucleotide alpha hydrolases-like"/>
    <property type="match status" value="1"/>
</dbReference>
<dbReference type="AlphaFoldDB" id="A0A395TFI6"/>
<dbReference type="Proteomes" id="UP000266701">
    <property type="component" value="Unassembled WGS sequence"/>
</dbReference>